<dbReference type="Proteomes" id="UP000010824">
    <property type="component" value="Chromosome"/>
</dbReference>
<keyword evidence="4 6" id="KW-1133">Transmembrane helix</keyword>
<keyword evidence="3 6" id="KW-0812">Transmembrane</keyword>
<feature type="transmembrane region" description="Helical" evidence="6">
    <location>
        <begin position="169"/>
        <end position="187"/>
    </location>
</feature>
<evidence type="ECO:0000256" key="2">
    <source>
        <dbReference type="ARBA" id="ARBA00022475"/>
    </source>
</evidence>
<feature type="domain" description="Preflagellin peptidase C-terminal" evidence="7">
    <location>
        <begin position="282"/>
        <end position="386"/>
    </location>
</feature>
<reference evidence="8 9" key="2">
    <citation type="journal article" date="2014" name="Genome Announc.">
        <title>Complete Genome Sequence of Methanoregula formicica SMSPT, a Mesophilic Hydrogenotrophic Methanogen Isolated from a Methanogenic Upflow Anaerobic Sludge Blanket Reactor.</title>
        <authorList>
            <person name="Yamamoto K."/>
            <person name="Tamaki H."/>
            <person name="Cadillo-Quiroz H."/>
            <person name="Imachi H."/>
            <person name="Kyrpides N."/>
            <person name="Woyke T."/>
            <person name="Goodwin L."/>
            <person name="Zinder S.H."/>
            <person name="Kamagata Y."/>
            <person name="Liu W.T."/>
        </authorList>
    </citation>
    <scope>NUCLEOTIDE SEQUENCE [LARGE SCALE GENOMIC DNA]</scope>
    <source>
        <strain evidence="9">DSM 22288 / NBRC 105244 / SMSP</strain>
    </source>
</reference>
<dbReference type="AlphaFoldDB" id="L0HDL9"/>
<dbReference type="InParanoid" id="L0HDL9"/>
<evidence type="ECO:0000256" key="6">
    <source>
        <dbReference type="SAM" id="Phobius"/>
    </source>
</evidence>
<dbReference type="EMBL" id="CP003167">
    <property type="protein sequence ID" value="AGB02110.1"/>
    <property type="molecule type" value="Genomic_DNA"/>
</dbReference>
<feature type="transmembrane region" description="Helical" evidence="6">
    <location>
        <begin position="250"/>
        <end position="276"/>
    </location>
</feature>
<keyword evidence="9" id="KW-1185">Reference proteome</keyword>
<evidence type="ECO:0000256" key="1">
    <source>
        <dbReference type="ARBA" id="ARBA00004651"/>
    </source>
</evidence>
<evidence type="ECO:0000256" key="3">
    <source>
        <dbReference type="ARBA" id="ARBA00022692"/>
    </source>
</evidence>
<dbReference type="InterPro" id="IPR009655">
    <property type="entry name" value="Preflagellin_peptidase_C"/>
</dbReference>
<dbReference type="KEGG" id="mfo:Metfor_1061"/>
<keyword evidence="5 6" id="KW-0472">Membrane</keyword>
<feature type="transmembrane region" description="Helical" evidence="6">
    <location>
        <begin position="33"/>
        <end position="52"/>
    </location>
</feature>
<evidence type="ECO:0000256" key="4">
    <source>
        <dbReference type="ARBA" id="ARBA00022989"/>
    </source>
</evidence>
<dbReference type="PANTHER" id="PTHR36506">
    <property type="entry name" value="PREFLAGELLIN PEPTIDASE"/>
    <property type="match status" value="1"/>
</dbReference>
<dbReference type="eggNOG" id="arCOG02298">
    <property type="taxonomic scope" value="Archaea"/>
</dbReference>
<dbReference type="STRING" id="593750.Metfor_1061"/>
<reference evidence="9" key="1">
    <citation type="submission" date="2011-12" db="EMBL/GenBank/DDBJ databases">
        <title>Complete sequence of Methanoregula formicicum SMSP.</title>
        <authorList>
            <person name="Lucas S."/>
            <person name="Han J."/>
            <person name="Lapidus A."/>
            <person name="Cheng J.-F."/>
            <person name="Goodwin L."/>
            <person name="Pitluck S."/>
            <person name="Peters L."/>
            <person name="Ovchinnikova G."/>
            <person name="Teshima H."/>
            <person name="Detter J.C."/>
            <person name="Han C."/>
            <person name="Tapia R."/>
            <person name="Land M."/>
            <person name="Hauser L."/>
            <person name="Kyrpides N."/>
            <person name="Ivanova N."/>
            <person name="Pagani I."/>
            <person name="Imachi H."/>
            <person name="Tamaki H."/>
            <person name="Sekiguchi Y."/>
            <person name="Kamagata Y."/>
            <person name="Cadillo-Quiroz H."/>
            <person name="Zinder S."/>
            <person name="Liu W.-T."/>
            <person name="Woyke T."/>
        </authorList>
    </citation>
    <scope>NUCLEOTIDE SEQUENCE [LARGE SCALE GENOMIC DNA]</scope>
    <source>
        <strain evidence="9">DSM 22288 / NBRC 105244 / SMSP</strain>
    </source>
</reference>
<feature type="transmembrane region" description="Helical" evidence="6">
    <location>
        <begin position="6"/>
        <end position="26"/>
    </location>
</feature>
<evidence type="ECO:0000313" key="9">
    <source>
        <dbReference type="Proteomes" id="UP000010824"/>
    </source>
</evidence>
<dbReference type="GO" id="GO:0005886">
    <property type="term" value="C:plasma membrane"/>
    <property type="evidence" value="ECO:0007669"/>
    <property type="project" value="UniProtKB-SubCell"/>
</dbReference>
<sequence precursor="true">MEFFLPMVVSAVAVLATLIYASLLDIQNRRVPFITWLPMLAIGVACTAALLWQKTANASLLAGYLALVTSFLYADYLDNRGRTDSRGLAGYYANEKIFWYFVPVLVLPALSWFVLTPSVSVLILPWYAMFAGILGYVTWREYKGWPEPRRKGKRGQVPRGPDMSEMLGRWYFVLIILIFAIVSATMLVGTGGWGSSAIALLLITLFTGVFYIFGRMHLFGGADAWALIFIALCVPLFPFTPLLGNSPLGFLAFSVLINALILNLAAPVGIFLVNILRGNRAPLMYLFFGFPVKGDEIQKEWGFVMEDFEEKDGKLTRKFIGFFDAVKRMYKGEGRVYTKDLREHPQEFTHELAMYKKAGTVWISYAVPFIIPITAGFVTAVIFGDFLYALMRLLTGGI</sequence>
<proteinExistence type="predicted"/>
<feature type="transmembrane region" description="Helical" evidence="6">
    <location>
        <begin position="225"/>
        <end position="244"/>
    </location>
</feature>
<feature type="transmembrane region" description="Helical" evidence="6">
    <location>
        <begin position="58"/>
        <end position="76"/>
    </location>
</feature>
<dbReference type="PANTHER" id="PTHR36506:SF1">
    <property type="entry name" value="PREFLAGELLIN PEPTIDASE"/>
    <property type="match status" value="1"/>
</dbReference>
<evidence type="ECO:0000313" key="8">
    <source>
        <dbReference type="EMBL" id="AGB02110.1"/>
    </source>
</evidence>
<organism evidence="8 9">
    <name type="scientific">Methanoregula formicica (strain DSM 22288 / NBRC 105244 / SMSP)</name>
    <dbReference type="NCBI Taxonomy" id="593750"/>
    <lineage>
        <taxon>Archaea</taxon>
        <taxon>Methanobacteriati</taxon>
        <taxon>Methanobacteriota</taxon>
        <taxon>Stenosarchaea group</taxon>
        <taxon>Methanomicrobia</taxon>
        <taxon>Methanomicrobiales</taxon>
        <taxon>Methanoregulaceae</taxon>
        <taxon>Methanoregula</taxon>
    </lineage>
</organism>
<feature type="transmembrane region" description="Helical" evidence="6">
    <location>
        <begin position="193"/>
        <end position="213"/>
    </location>
</feature>
<feature type="transmembrane region" description="Helical" evidence="6">
    <location>
        <begin position="362"/>
        <end position="383"/>
    </location>
</feature>
<feature type="transmembrane region" description="Helical" evidence="6">
    <location>
        <begin position="121"/>
        <end position="139"/>
    </location>
</feature>
<dbReference type="Gene3D" id="1.20.120.1220">
    <property type="match status" value="2"/>
</dbReference>
<evidence type="ECO:0000256" key="5">
    <source>
        <dbReference type="ARBA" id="ARBA00023136"/>
    </source>
</evidence>
<dbReference type="Pfam" id="PF06847">
    <property type="entry name" value="Arc_PepC_II"/>
    <property type="match status" value="1"/>
</dbReference>
<evidence type="ECO:0000259" key="7">
    <source>
        <dbReference type="Pfam" id="PF06847"/>
    </source>
</evidence>
<protein>
    <submittedName>
        <fullName evidence="8">Archaeal Peptidase A24 C-terminus Type II</fullName>
    </submittedName>
</protein>
<feature type="transmembrane region" description="Helical" evidence="6">
    <location>
        <begin position="97"/>
        <end position="115"/>
    </location>
</feature>
<keyword evidence="2" id="KW-1003">Cell membrane</keyword>
<accession>L0HDL9</accession>
<comment type="subcellular location">
    <subcellularLocation>
        <location evidence="1">Cell membrane</location>
        <topology evidence="1">Multi-pass membrane protein</topology>
    </subcellularLocation>
</comment>
<dbReference type="HOGENOM" id="CLU_840953_0_0_2"/>
<dbReference type="OrthoDB" id="19094at2157"/>
<dbReference type="InterPro" id="IPR052218">
    <property type="entry name" value="Preflagellin_Peptidase"/>
</dbReference>
<name>L0HDL9_METFS</name>
<dbReference type="Gene3D" id="6.10.250.3240">
    <property type="match status" value="1"/>
</dbReference>
<gene>
    <name evidence="8" type="ordered locus">Metfor_1061</name>
</gene>